<dbReference type="PROSITE" id="PS50275">
    <property type="entry name" value="SAC"/>
    <property type="match status" value="1"/>
</dbReference>
<accession>S8EB56</accession>
<keyword evidence="1" id="KW-1133">Transmembrane helix</keyword>
<proteinExistence type="predicted"/>
<evidence type="ECO:0000256" key="1">
    <source>
        <dbReference type="SAM" id="Phobius"/>
    </source>
</evidence>
<gene>
    <name evidence="3" type="ORF">M569_01613</name>
</gene>
<dbReference type="Pfam" id="PF02383">
    <property type="entry name" value="Syja_N"/>
    <property type="match status" value="1"/>
</dbReference>
<keyword evidence="1" id="KW-0472">Membrane</keyword>
<name>S8EB56_9LAMI</name>
<evidence type="ECO:0000313" key="4">
    <source>
        <dbReference type="Proteomes" id="UP000015453"/>
    </source>
</evidence>
<evidence type="ECO:0000259" key="2">
    <source>
        <dbReference type="PROSITE" id="PS50275"/>
    </source>
</evidence>
<feature type="transmembrane region" description="Helical" evidence="1">
    <location>
        <begin position="527"/>
        <end position="545"/>
    </location>
</feature>
<keyword evidence="1" id="KW-0812">Transmembrane</keyword>
<keyword evidence="4" id="KW-1185">Reference proteome</keyword>
<dbReference type="PANTHER" id="PTHR45662:SF2">
    <property type="entry name" value="PHOSPHATIDYLINOSITOL-3-PHOSPHATASE SAC1"/>
    <property type="match status" value="1"/>
</dbReference>
<feature type="non-terminal residue" evidence="3">
    <location>
        <position position="587"/>
    </location>
</feature>
<sequence>MEKSDHVDRLYNRMRLWEFPDQYVVEPSDGSAAPFLSISRCDGSMKLIDGVPGFNSLHAPQVMTFFGVVGIRSYLFLITEREFVGYHLGFPIFKIVSLKVFPCNNTIKDAPVEQRKLESEFSQILNEAEFTHGLFFSYDVNITLSIQRLHALGDETKLLPLWQQADPQFLWNHYMLEGLIDNKVNPYILPVVQGSFQCFQSTVHGYIINVELIARRCTRRTGTRMWRRGADCDGFVANFLETEQIIQLNGGQTATFVQVRGSIPLIWEQVVDLTYNPKFKIMKVKESHQATERHFLDLRKKYGRIFAVDLINKHGREGVLHEKYVSAMQHVIGDDVRYLHFDFHKICGDTDFGCLSILYHQIEAFLLKNRYLLLNERGEKLDQQLGVVRTNCIDCLDRTNVTQSLIARKMLESQLRRLGVFNAKETISRHPDLDTRCKILWANHGDDISIQYSGTPALKGDFVRYGQRTFKGILYDTWSSLMRYYLNNFYDGTKQDAIDLLQGYYIVSLSQIMNPPRTKKKAIETIASIRLAAALVAAGFAFAVISLKRARHDASNLVFSMMWLSVCVAVASFVRANGRVFCNRPRL</sequence>
<dbReference type="GO" id="GO:0005783">
    <property type="term" value="C:endoplasmic reticulum"/>
    <property type="evidence" value="ECO:0007669"/>
    <property type="project" value="TreeGrafter"/>
</dbReference>
<reference evidence="3 4" key="1">
    <citation type="journal article" date="2013" name="BMC Genomics">
        <title>The miniature genome of a carnivorous plant Genlisea aurea contains a low number of genes and short non-coding sequences.</title>
        <authorList>
            <person name="Leushkin E.V."/>
            <person name="Sutormin R.A."/>
            <person name="Nabieva E.R."/>
            <person name="Penin A.A."/>
            <person name="Kondrashov A.S."/>
            <person name="Logacheva M.D."/>
        </authorList>
    </citation>
    <scope>NUCLEOTIDE SEQUENCE [LARGE SCALE GENOMIC DNA]</scope>
</reference>
<dbReference type="EMBL" id="AUSU01000547">
    <property type="protein sequence ID" value="EPS73143.1"/>
    <property type="molecule type" value="Genomic_DNA"/>
</dbReference>
<dbReference type="OrthoDB" id="405996at2759"/>
<comment type="caution">
    <text evidence="3">The sequence shown here is derived from an EMBL/GenBank/DDBJ whole genome shotgun (WGS) entry which is preliminary data.</text>
</comment>
<organism evidence="3 4">
    <name type="scientific">Genlisea aurea</name>
    <dbReference type="NCBI Taxonomy" id="192259"/>
    <lineage>
        <taxon>Eukaryota</taxon>
        <taxon>Viridiplantae</taxon>
        <taxon>Streptophyta</taxon>
        <taxon>Embryophyta</taxon>
        <taxon>Tracheophyta</taxon>
        <taxon>Spermatophyta</taxon>
        <taxon>Magnoliopsida</taxon>
        <taxon>eudicotyledons</taxon>
        <taxon>Gunneridae</taxon>
        <taxon>Pentapetalae</taxon>
        <taxon>asterids</taxon>
        <taxon>lamiids</taxon>
        <taxon>Lamiales</taxon>
        <taxon>Lentibulariaceae</taxon>
        <taxon>Genlisea</taxon>
    </lineage>
</organism>
<dbReference type="GO" id="GO:0043812">
    <property type="term" value="F:phosphatidylinositol-4-phosphate phosphatase activity"/>
    <property type="evidence" value="ECO:0007669"/>
    <property type="project" value="TreeGrafter"/>
</dbReference>
<feature type="transmembrane region" description="Helical" evidence="1">
    <location>
        <begin position="557"/>
        <end position="576"/>
    </location>
</feature>
<dbReference type="Proteomes" id="UP000015453">
    <property type="component" value="Unassembled WGS sequence"/>
</dbReference>
<evidence type="ECO:0000313" key="3">
    <source>
        <dbReference type="EMBL" id="EPS73143.1"/>
    </source>
</evidence>
<dbReference type="GO" id="GO:0046856">
    <property type="term" value="P:phosphatidylinositol dephosphorylation"/>
    <property type="evidence" value="ECO:0007669"/>
    <property type="project" value="TreeGrafter"/>
</dbReference>
<feature type="domain" description="SAC" evidence="2">
    <location>
        <begin position="125"/>
        <end position="454"/>
    </location>
</feature>
<dbReference type="AlphaFoldDB" id="S8EB56"/>
<protein>
    <recommendedName>
        <fullName evidence="2">SAC domain-containing protein</fullName>
    </recommendedName>
</protein>
<dbReference type="InterPro" id="IPR002013">
    <property type="entry name" value="SAC_dom"/>
</dbReference>
<dbReference type="PANTHER" id="PTHR45662">
    <property type="entry name" value="PHOSPHATIDYLINOSITIDE PHOSPHATASE SAC1"/>
    <property type="match status" value="1"/>
</dbReference>